<evidence type="ECO:0000313" key="1">
    <source>
        <dbReference type="EMBL" id="KAG0144738.1"/>
    </source>
</evidence>
<protein>
    <submittedName>
        <fullName evidence="1">Uncharacterized protein</fullName>
    </submittedName>
</protein>
<sequence>LEKGSFVRWKRHLINHLTAREIKQYILEDLTAPDPKDTEACRKYRCERARVMEILENSVDSENHQWISTTSDPKVAFDNLCAQHGSSDGVLTASIIS</sequence>
<dbReference type="AlphaFoldDB" id="A0A9P6NIP5"/>
<proteinExistence type="predicted"/>
<gene>
    <name evidence="1" type="ORF">CROQUDRAFT_23549</name>
</gene>
<feature type="non-terminal residue" evidence="1">
    <location>
        <position position="97"/>
    </location>
</feature>
<reference evidence="1" key="1">
    <citation type="submission" date="2013-11" db="EMBL/GenBank/DDBJ databases">
        <title>Genome sequence of the fusiform rust pathogen reveals effectors for host alternation and coevolution with pine.</title>
        <authorList>
            <consortium name="DOE Joint Genome Institute"/>
            <person name="Smith K."/>
            <person name="Pendleton A."/>
            <person name="Kubisiak T."/>
            <person name="Anderson C."/>
            <person name="Salamov A."/>
            <person name="Aerts A."/>
            <person name="Riley R."/>
            <person name="Clum A."/>
            <person name="Lindquist E."/>
            <person name="Ence D."/>
            <person name="Campbell M."/>
            <person name="Kronenberg Z."/>
            <person name="Feau N."/>
            <person name="Dhillon B."/>
            <person name="Hamelin R."/>
            <person name="Burleigh J."/>
            <person name="Smith J."/>
            <person name="Yandell M."/>
            <person name="Nelson C."/>
            <person name="Grigoriev I."/>
            <person name="Davis J."/>
        </authorList>
    </citation>
    <scope>NUCLEOTIDE SEQUENCE</scope>
    <source>
        <strain evidence="1">G11</strain>
    </source>
</reference>
<evidence type="ECO:0000313" key="2">
    <source>
        <dbReference type="Proteomes" id="UP000886653"/>
    </source>
</evidence>
<comment type="caution">
    <text evidence="1">The sequence shown here is derived from an EMBL/GenBank/DDBJ whole genome shotgun (WGS) entry which is preliminary data.</text>
</comment>
<accession>A0A9P6NIP5</accession>
<dbReference type="Proteomes" id="UP000886653">
    <property type="component" value="Unassembled WGS sequence"/>
</dbReference>
<keyword evidence="2" id="KW-1185">Reference proteome</keyword>
<name>A0A9P6NIP5_9BASI</name>
<feature type="non-terminal residue" evidence="1">
    <location>
        <position position="1"/>
    </location>
</feature>
<organism evidence="1 2">
    <name type="scientific">Cronartium quercuum f. sp. fusiforme G11</name>
    <dbReference type="NCBI Taxonomy" id="708437"/>
    <lineage>
        <taxon>Eukaryota</taxon>
        <taxon>Fungi</taxon>
        <taxon>Dikarya</taxon>
        <taxon>Basidiomycota</taxon>
        <taxon>Pucciniomycotina</taxon>
        <taxon>Pucciniomycetes</taxon>
        <taxon>Pucciniales</taxon>
        <taxon>Coleosporiaceae</taxon>
        <taxon>Cronartium</taxon>
    </lineage>
</organism>
<dbReference type="EMBL" id="MU167289">
    <property type="protein sequence ID" value="KAG0144738.1"/>
    <property type="molecule type" value="Genomic_DNA"/>
</dbReference>